<feature type="region of interest" description="Disordered" evidence="3">
    <location>
        <begin position="1318"/>
        <end position="1355"/>
    </location>
</feature>
<dbReference type="InterPro" id="IPR029347">
    <property type="entry name" value="Raptor_N"/>
</dbReference>
<sequence>MAPGYVSRGEARLPAAIAEGDEEVAASVDEPSDSGSRWAVGADEVPGPAPAWWTEAYRAGLVDKVWVVPADRGAVNQTGSVHGRVAVSEAEDAAAVLPPVPDGYRLGGSSVAAWQTYDAHRVLLPWRVRERLKTVAVALVLCLNVGVDPPDVIKPTPCARMECWIDPFSLAPQKALDAIGKTLQLQYERWQPRARYRVATDPTMEEVKKLCVSLRRSAREERVLFHFNGHGVPKPTSNGEVWVFNKNYTQYIPVSLYDLQTWLGAPALYVFDCPAAGLAVSSFLQFAEQRERDQQLQAAGVDNAGNMAPSPLVDSQEAGTASDASRTATASHKDCILLGACQAHELLPTSPEYPADLFTACLTTPIKAALRWSAPRSLVKNVTPNMIDRIPGRLNDRKTPLGELNWIFTAITDTIAWNVFPRPIFKKLFRQDLLVASLFRNFLLAERVMRSANCTPVSYPALTPTHNHPLWQAWDYSVEQCLAQLPALLASSSSSAAAAAAADSASGPERVPSPAAPGSAAMAVPTAGVGGATAAPTTAAAAAAGGGGVVMEAAIAASNALMRPCAPQALSILGGGEHAANASATPARRLSPRPPAGSIATTAVEAAAATNTTSGHTADAERDELLYTPNPFFEDQMTAFEVWLDLDSHGRRPPEQLPVVLQVLLSQAHRLRALQLLSRFLDTSPYAIDLALSVGIFPYVLRLLQSPALELRQELVFIWAKILSLDRSCAHDLIKENGERYFLSFYASEENRPACVACAAFVLSVVASLAPERLSETVFVPLCLQRLEHPCELVRRWSLLCLGNWVRAVARPLPDAAVPPLLEVLRADVAPPTRAAAAYVLGAVLQLPVPRSQGERRHDDDIAEALGQSALNEVSALVRKEVAGIIRDAGEAAVLVDDPHALVAALAAQHTTVADALSVTEAAAAAAAAAAPTTERALTSSASSTAPPDHKVGERGDGATVSVGDGRPGGRESSPPCGSSLESTLSGQSNSSTSMLRRASHSIGNLLRSSLSSTSPTSSPVSAPMRLLPPRRVASLGGSLARLERPTRLAPVASDAETTGAMERIEPRPLDSFAAKPDAFLDCPQRRQMGIHEYSLREMLHGRTLEALEAAAIAPVAVMRDVRSTLPPPSPRAGAVLLGAHDQPLRQVAAVDTAAAAAAAGDPGAGEIWALCFYEPRQLLLAGDARGGLTAIDYGATAAMTSNRHDDGDDEEREREQDVADGRRYRTDNATDTAFVRWRLSLPRRSGGVTYASVVNGRTAAPLVLVATSDGAIRVFESPYQQLAAFTALSRQSSASTATARAMVRAIPQAGLLRNGSALTESDSSPAAAHATALSTVDGDGDDDDDGEDHEVDESDGSIAVGRSFVCEWSQARGWLLSGGLEQGTVRVFDVQREMCVWSSIVSSYRVTAVSQARRDLFWVGCADGTIVGYDPRSGAAEVELQEHDTPILAMYGQQQQQQQQGEGGVDQMVSAAAGGDVRIWRPPFGRSALCIEAHHTELTAMAAHRRLPLVATAAASRSMKTFGEHGQLLQLIRYREGGGEGGGRRSQRLQPVSCVEYAEEAPILAAGGIDSVVLLYAGA</sequence>
<dbReference type="PANTHER" id="PTHR12848">
    <property type="entry name" value="REGULATORY-ASSOCIATED PROTEIN OF MTOR"/>
    <property type="match status" value="1"/>
</dbReference>
<feature type="compositionally biased region" description="Low complexity" evidence="3">
    <location>
        <begin position="978"/>
        <end position="994"/>
    </location>
</feature>
<dbReference type="InterPro" id="IPR016024">
    <property type="entry name" value="ARM-type_fold"/>
</dbReference>
<dbReference type="GO" id="GO:0030307">
    <property type="term" value="P:positive regulation of cell growth"/>
    <property type="evidence" value="ECO:0007669"/>
    <property type="project" value="TreeGrafter"/>
</dbReference>
<dbReference type="InterPro" id="IPR036322">
    <property type="entry name" value="WD40_repeat_dom_sf"/>
</dbReference>
<dbReference type="Gene3D" id="2.130.10.10">
    <property type="entry name" value="YVTN repeat-like/Quinoprotein amine dehydrogenase"/>
    <property type="match status" value="1"/>
</dbReference>
<keyword evidence="6" id="KW-1185">Reference proteome</keyword>
<evidence type="ECO:0000313" key="5">
    <source>
        <dbReference type="EMBL" id="KAK4538664.1"/>
    </source>
</evidence>
<dbReference type="InterPro" id="IPR015943">
    <property type="entry name" value="WD40/YVTN_repeat-like_dom_sf"/>
</dbReference>
<feature type="compositionally biased region" description="Acidic residues" evidence="3">
    <location>
        <begin position="1339"/>
        <end position="1355"/>
    </location>
</feature>
<dbReference type="SUPFAM" id="SSF48371">
    <property type="entry name" value="ARM repeat"/>
    <property type="match status" value="1"/>
</dbReference>
<dbReference type="SMART" id="SM01302">
    <property type="entry name" value="Raptor_N"/>
    <property type="match status" value="1"/>
</dbReference>
<name>A0AAV9J2F3_CYACA</name>
<dbReference type="Pfam" id="PF14538">
    <property type="entry name" value="Raptor_N"/>
    <property type="match status" value="1"/>
</dbReference>
<keyword evidence="1" id="KW-0853">WD repeat</keyword>
<dbReference type="GO" id="GO:0031929">
    <property type="term" value="P:TOR signaling"/>
    <property type="evidence" value="ECO:0007669"/>
    <property type="project" value="InterPro"/>
</dbReference>
<proteinExistence type="predicted"/>
<feature type="region of interest" description="Disordered" evidence="3">
    <location>
        <begin position="1200"/>
        <end position="1225"/>
    </location>
</feature>
<dbReference type="GO" id="GO:0071230">
    <property type="term" value="P:cellular response to amino acid stimulus"/>
    <property type="evidence" value="ECO:0007669"/>
    <property type="project" value="TreeGrafter"/>
</dbReference>
<dbReference type="GO" id="GO:0010506">
    <property type="term" value="P:regulation of autophagy"/>
    <property type="evidence" value="ECO:0007669"/>
    <property type="project" value="TreeGrafter"/>
</dbReference>
<dbReference type="PANTHER" id="PTHR12848:SF16">
    <property type="entry name" value="REGULATORY-ASSOCIATED PROTEIN OF MTOR"/>
    <property type="match status" value="1"/>
</dbReference>
<dbReference type="Gene3D" id="3.40.50.1460">
    <property type="match status" value="1"/>
</dbReference>
<feature type="domain" description="Raptor N-terminal CASPase-like" evidence="4">
    <location>
        <begin position="131"/>
        <end position="284"/>
    </location>
</feature>
<evidence type="ECO:0000259" key="4">
    <source>
        <dbReference type="SMART" id="SM01302"/>
    </source>
</evidence>
<dbReference type="Gene3D" id="1.25.10.10">
    <property type="entry name" value="Leucine-rich Repeat Variant"/>
    <property type="match status" value="1"/>
</dbReference>
<feature type="region of interest" description="Disordered" evidence="3">
    <location>
        <begin position="16"/>
        <end position="41"/>
    </location>
</feature>
<dbReference type="InterPro" id="IPR011989">
    <property type="entry name" value="ARM-like"/>
</dbReference>
<dbReference type="SUPFAM" id="SSF50978">
    <property type="entry name" value="WD40 repeat-like"/>
    <property type="match status" value="1"/>
</dbReference>
<feature type="compositionally biased region" description="Basic and acidic residues" evidence="3">
    <location>
        <begin position="1214"/>
        <end position="1225"/>
    </location>
</feature>
<evidence type="ECO:0000256" key="1">
    <source>
        <dbReference type="ARBA" id="ARBA00022574"/>
    </source>
</evidence>
<gene>
    <name evidence="5" type="ORF">CDCA_CDCA19G4689</name>
</gene>
<dbReference type="GO" id="GO:0031931">
    <property type="term" value="C:TORC1 complex"/>
    <property type="evidence" value="ECO:0007669"/>
    <property type="project" value="InterPro"/>
</dbReference>
<feature type="compositionally biased region" description="Basic and acidic residues" evidence="3">
    <location>
        <begin position="948"/>
        <end position="957"/>
    </location>
</feature>
<dbReference type="InterPro" id="IPR004083">
    <property type="entry name" value="Raptor"/>
</dbReference>
<dbReference type="GO" id="GO:0030674">
    <property type="term" value="F:protein-macromolecule adaptor activity"/>
    <property type="evidence" value="ECO:0007669"/>
    <property type="project" value="TreeGrafter"/>
</dbReference>
<dbReference type="GO" id="GO:0005737">
    <property type="term" value="C:cytoplasm"/>
    <property type="evidence" value="ECO:0007669"/>
    <property type="project" value="TreeGrafter"/>
</dbReference>
<accession>A0AAV9J2F3</accession>
<organism evidence="5 6">
    <name type="scientific">Cyanidium caldarium</name>
    <name type="common">Red alga</name>
    <dbReference type="NCBI Taxonomy" id="2771"/>
    <lineage>
        <taxon>Eukaryota</taxon>
        <taxon>Rhodophyta</taxon>
        <taxon>Bangiophyceae</taxon>
        <taxon>Cyanidiales</taxon>
        <taxon>Cyanidiaceae</taxon>
        <taxon>Cyanidium</taxon>
    </lineage>
</organism>
<evidence type="ECO:0000256" key="2">
    <source>
        <dbReference type="ARBA" id="ARBA00022737"/>
    </source>
</evidence>
<evidence type="ECO:0000256" key="3">
    <source>
        <dbReference type="SAM" id="MobiDB-lite"/>
    </source>
</evidence>
<dbReference type="EMBL" id="JANCYW010000019">
    <property type="protein sequence ID" value="KAK4538664.1"/>
    <property type="molecule type" value="Genomic_DNA"/>
</dbReference>
<feature type="region of interest" description="Disordered" evidence="3">
    <location>
        <begin position="934"/>
        <end position="1000"/>
    </location>
</feature>
<reference evidence="5 6" key="1">
    <citation type="submission" date="2022-07" db="EMBL/GenBank/DDBJ databases">
        <title>Genome-wide signatures of adaptation to extreme environments.</title>
        <authorList>
            <person name="Cho C.H."/>
            <person name="Yoon H.S."/>
        </authorList>
    </citation>
    <scope>NUCLEOTIDE SEQUENCE [LARGE SCALE GENOMIC DNA]</scope>
    <source>
        <strain evidence="5 6">DBV 063 E5</strain>
    </source>
</reference>
<keyword evidence="2" id="KW-0677">Repeat</keyword>
<dbReference type="Proteomes" id="UP001301350">
    <property type="component" value="Unassembled WGS sequence"/>
</dbReference>
<dbReference type="PRINTS" id="PR01547">
    <property type="entry name" value="YEAST176DUF"/>
</dbReference>
<evidence type="ECO:0000313" key="6">
    <source>
        <dbReference type="Proteomes" id="UP001301350"/>
    </source>
</evidence>
<dbReference type="GO" id="GO:0009267">
    <property type="term" value="P:cellular response to starvation"/>
    <property type="evidence" value="ECO:0007669"/>
    <property type="project" value="TreeGrafter"/>
</dbReference>
<protein>
    <recommendedName>
        <fullName evidence="4">Raptor N-terminal CASPase-like domain-containing protein</fullName>
    </recommendedName>
</protein>
<feature type="region of interest" description="Disordered" evidence="3">
    <location>
        <begin position="302"/>
        <end position="325"/>
    </location>
</feature>
<comment type="caution">
    <text evidence="5">The sequence shown here is derived from an EMBL/GenBank/DDBJ whole genome shotgun (WGS) entry which is preliminary data.</text>
</comment>